<reference evidence="5 6" key="1">
    <citation type="journal article" date="2019" name="Sci. Rep.">
        <title>Comparative genomics of chytrid fungi reveal insights into the obligate biotrophic and pathogenic lifestyle of Synchytrium endobioticum.</title>
        <authorList>
            <person name="van de Vossenberg B.T.L.H."/>
            <person name="Warris S."/>
            <person name="Nguyen H.D.T."/>
            <person name="van Gent-Pelzer M.P.E."/>
            <person name="Joly D.L."/>
            <person name="van de Geest H.C."/>
            <person name="Bonants P.J.M."/>
            <person name="Smith D.S."/>
            <person name="Levesque C.A."/>
            <person name="van der Lee T.A.J."/>
        </authorList>
    </citation>
    <scope>NUCLEOTIDE SEQUENCE [LARGE SCALE GENOMIC DNA]</scope>
    <source>
        <strain evidence="5 6">CBS 675.73</strain>
    </source>
</reference>
<dbReference type="GO" id="GO:0000339">
    <property type="term" value="F:RNA cap binding"/>
    <property type="evidence" value="ECO:0007669"/>
    <property type="project" value="InterPro"/>
</dbReference>
<organism evidence="5 6">
    <name type="scientific">Chytriomyces confervae</name>
    <dbReference type="NCBI Taxonomy" id="246404"/>
    <lineage>
        <taxon>Eukaryota</taxon>
        <taxon>Fungi</taxon>
        <taxon>Fungi incertae sedis</taxon>
        <taxon>Chytridiomycota</taxon>
        <taxon>Chytridiomycota incertae sedis</taxon>
        <taxon>Chytridiomycetes</taxon>
        <taxon>Chytridiales</taxon>
        <taxon>Chytriomycetaceae</taxon>
        <taxon>Chytriomyces</taxon>
    </lineage>
</organism>
<feature type="region of interest" description="Disordered" evidence="3">
    <location>
        <begin position="35"/>
        <end position="87"/>
    </location>
</feature>
<dbReference type="CDD" id="cd07323">
    <property type="entry name" value="LAM"/>
    <property type="match status" value="1"/>
</dbReference>
<feature type="region of interest" description="Disordered" evidence="3">
    <location>
        <begin position="702"/>
        <end position="732"/>
    </location>
</feature>
<dbReference type="SMART" id="SM00684">
    <property type="entry name" value="DM15"/>
    <property type="match status" value="3"/>
</dbReference>
<dbReference type="GO" id="GO:0048255">
    <property type="term" value="P:mRNA stabilization"/>
    <property type="evidence" value="ECO:0007669"/>
    <property type="project" value="InterPro"/>
</dbReference>
<dbReference type="STRING" id="246404.A0A507FNM9"/>
<dbReference type="InterPro" id="IPR036388">
    <property type="entry name" value="WH-like_DNA-bd_sf"/>
</dbReference>
<feature type="compositionally biased region" description="Low complexity" evidence="3">
    <location>
        <begin position="143"/>
        <end position="160"/>
    </location>
</feature>
<evidence type="ECO:0000256" key="3">
    <source>
        <dbReference type="SAM" id="MobiDB-lite"/>
    </source>
</evidence>
<dbReference type="Gene3D" id="1.10.10.10">
    <property type="entry name" value="Winged helix-like DNA-binding domain superfamily/Winged helix DNA-binding domain"/>
    <property type="match status" value="1"/>
</dbReference>
<evidence type="ECO:0000313" key="5">
    <source>
        <dbReference type="EMBL" id="TPX77872.1"/>
    </source>
</evidence>
<dbReference type="Proteomes" id="UP000320333">
    <property type="component" value="Unassembled WGS sequence"/>
</dbReference>
<name>A0A507FNM9_9FUNG</name>
<feature type="region of interest" description="Disordered" evidence="3">
    <location>
        <begin position="823"/>
        <end position="856"/>
    </location>
</feature>
<dbReference type="GO" id="GO:0045727">
    <property type="term" value="P:positive regulation of translation"/>
    <property type="evidence" value="ECO:0007669"/>
    <property type="project" value="TreeGrafter"/>
</dbReference>
<dbReference type="PANTHER" id="PTHR22792:SF132">
    <property type="entry name" value="LA-RELATED PROTEIN 1"/>
    <property type="match status" value="1"/>
</dbReference>
<feature type="compositionally biased region" description="Polar residues" evidence="3">
    <location>
        <begin position="1194"/>
        <end position="1208"/>
    </location>
</feature>
<dbReference type="InterPro" id="IPR006607">
    <property type="entry name" value="DM15"/>
</dbReference>
<dbReference type="InterPro" id="IPR006630">
    <property type="entry name" value="La_HTH"/>
</dbReference>
<dbReference type="PANTHER" id="PTHR22792">
    <property type="entry name" value="LUPUS LA PROTEIN-RELATED"/>
    <property type="match status" value="1"/>
</dbReference>
<dbReference type="SUPFAM" id="SSF46785">
    <property type="entry name" value="Winged helix' DNA-binding domain"/>
    <property type="match status" value="1"/>
</dbReference>
<feature type="compositionally biased region" description="Polar residues" evidence="3">
    <location>
        <begin position="203"/>
        <end position="237"/>
    </location>
</feature>
<comment type="caution">
    <text evidence="5">The sequence shown here is derived from an EMBL/GenBank/DDBJ whole genome shotgun (WGS) entry which is preliminary data.</text>
</comment>
<dbReference type="Pfam" id="PF21071">
    <property type="entry name" value="LARP1_HEAT"/>
    <property type="match status" value="1"/>
</dbReference>
<dbReference type="EMBL" id="QEAP01000013">
    <property type="protein sequence ID" value="TPX77872.1"/>
    <property type="molecule type" value="Genomic_DNA"/>
</dbReference>
<feature type="compositionally biased region" description="Basic residues" evidence="3">
    <location>
        <begin position="273"/>
        <end position="283"/>
    </location>
</feature>
<keyword evidence="6" id="KW-1185">Reference proteome</keyword>
<dbReference type="InterPro" id="IPR036390">
    <property type="entry name" value="WH_DNA-bd_sf"/>
</dbReference>
<feature type="compositionally biased region" description="Low complexity" evidence="3">
    <location>
        <begin position="284"/>
        <end position="296"/>
    </location>
</feature>
<evidence type="ECO:0000256" key="2">
    <source>
        <dbReference type="PROSITE-ProRule" id="PRU00332"/>
    </source>
</evidence>
<dbReference type="GO" id="GO:0005829">
    <property type="term" value="C:cytosol"/>
    <property type="evidence" value="ECO:0007669"/>
    <property type="project" value="TreeGrafter"/>
</dbReference>
<feature type="compositionally biased region" description="Polar residues" evidence="3">
    <location>
        <begin position="824"/>
        <end position="841"/>
    </location>
</feature>
<dbReference type="Pfam" id="PF05383">
    <property type="entry name" value="La"/>
    <property type="match status" value="1"/>
</dbReference>
<keyword evidence="1 2" id="KW-0694">RNA-binding</keyword>
<protein>
    <recommendedName>
        <fullName evidence="4">HTH La-type RNA-binding domain-containing protein</fullName>
    </recommendedName>
</protein>
<gene>
    <name evidence="5" type="ORF">CcCBS67573_g00890</name>
</gene>
<evidence type="ECO:0000313" key="6">
    <source>
        <dbReference type="Proteomes" id="UP000320333"/>
    </source>
</evidence>
<dbReference type="InterPro" id="IPR045180">
    <property type="entry name" value="La_dom_prot"/>
</dbReference>
<proteinExistence type="predicted"/>
<dbReference type="OrthoDB" id="340227at2759"/>
<feature type="compositionally biased region" description="Polar residues" evidence="3">
    <location>
        <begin position="38"/>
        <end position="49"/>
    </location>
</feature>
<dbReference type="PROSITE" id="PS50961">
    <property type="entry name" value="HTH_LA"/>
    <property type="match status" value="1"/>
</dbReference>
<evidence type="ECO:0000259" key="4">
    <source>
        <dbReference type="PROSITE" id="PS50961"/>
    </source>
</evidence>
<dbReference type="SMART" id="SM00715">
    <property type="entry name" value="LA"/>
    <property type="match status" value="1"/>
</dbReference>
<evidence type="ECO:0000256" key="1">
    <source>
        <dbReference type="ARBA" id="ARBA00022884"/>
    </source>
</evidence>
<feature type="compositionally biased region" description="Low complexity" evidence="3">
    <location>
        <begin position="261"/>
        <end position="272"/>
    </location>
</feature>
<accession>A0A507FNM9</accession>
<feature type="region of interest" description="Disordered" evidence="3">
    <location>
        <begin position="357"/>
        <end position="402"/>
    </location>
</feature>
<feature type="domain" description="HTH La-type RNA-binding" evidence="4">
    <location>
        <begin position="514"/>
        <end position="611"/>
    </location>
</feature>
<feature type="compositionally biased region" description="Low complexity" evidence="3">
    <location>
        <begin position="376"/>
        <end position="394"/>
    </location>
</feature>
<feature type="region of interest" description="Disordered" evidence="3">
    <location>
        <begin position="1194"/>
        <end position="1217"/>
    </location>
</feature>
<dbReference type="GO" id="GO:0010494">
    <property type="term" value="C:cytoplasmic stress granule"/>
    <property type="evidence" value="ECO:0007669"/>
    <property type="project" value="TreeGrafter"/>
</dbReference>
<sequence length="1422" mass="151473">METGSSAEPANTPAVTEKTTAAVAVANVWKLRMDSKNAGPSSSKANANTDVHGIDGKMEQASSSSVSGAAGKGDADARTSKAPVPAPAVDADGFITVAPRKNVAPASVRKTRSAATHKADKTAAVDITPVAAPVAVPAVADASSASSPSAPVSSTKKPSVPLGPAPAKIVQTTTHSEVVASANSNSSARGSKGAVVPPASAWPTLNTASTTNTVNPAINPSTNIAAPSVDASNTASSAAGKKGGPWAKLDIDIRYTPPTHTSNSASSGSTSKKSNKNGSKKTRNANSHQNNQSNANKVNTTQSADADAVEAVVASEAIPASAGPSLNSTESISVTEVKPVEDTGSAADASTNALAGSSISQDAQQPLAGAPSTTAGNNRTHNGRNGNGNNRTGGMRSGRGGVNGNMNRQNFNNTNRQGNFNNTNTAHFNKRQGSFPGQQHQQSQAMVGSKVPGNENMFQQQMQHHQPMFNNGYRNGVMQNPNGGYQGVRRVASFPGADATNGPLPGPGPIDPASVDLETVRNWIKWQIEYYFSIENLCRDMYFRAQMNAENGSVPLHVLAGFNRIRSFTSVARIKTQQAAALAAVSSRESALGAGGDPTDSATWAFEFIHSTLSGSETVEIVVSDGTNGENGIAGIRRKDGWKQWILAPGMSVPPPAAIPHAPFSGMYQQGQVISGGQQVFRQGPAGSMGTLTSTTAGLQTQHTSLTTAHQTSSTSKSNHQGPQTTQLQHTRSNLTREAVITAPMQLTTPPQSPLEGISSSCNGHANQSMGNGVSKDAGVTNVEGRVVMKEYERESVSDEENEWMTKAKRKTSVVVPLTVSDMLKSSGNGNGSASMKQQNAHRGGSEDEGLSFDEESEWDRVKALRGRVATKKGKGGFAPSVGRFSDALVNEGGLATGTDDLMMDEDTEDEEVDLMFELEDTVVIEKDDMAGGMAHEIEDSTESSFAGRTKDSFGSLEYLDDWQDFDDEDIAGLMIVTQQQQPAQSIARSMESHKVELAPAPPANRNQTGFNNYHSHSSHPYVTRPYQNLPPRKHATIAYDRKEKNSEITEIINEGLYLYQLDLKKAAMKSAGAYTASSISSSLQSVEDFASSHQKSNVGAKEPASVVAHALSEASASATNRADSAAKPIKMPAARHFWESSSAASPPVGWLMSRGEPQTPPLAQSLRSPVLTAVASAAPPLTLAGAYMGQQQTLRPPTGLQSHNSQKSSGSGGGGFATAPLKSPAFKAKSPALRGEGARSYKEFHAFQHPSYELLKENGFIQLKYLKYHARALAERESLGAGVSPEMNTLFRFWSHFLRERFNSKMYTEFKSLAQEDAAQGHRYGLECLFRFYSYGLESQFRMDLFRDFMDMTVLDMDMGWLYGLEKFWAYLHYRKDKARRPEIDGLVLQRIKGELRKFKSADDFRRMSEALVGNGKAARA</sequence>
<feature type="region of interest" description="Disordered" evidence="3">
    <location>
        <begin position="143"/>
        <end position="304"/>
    </location>
</feature>
<feature type="compositionally biased region" description="Acidic residues" evidence="3">
    <location>
        <begin position="847"/>
        <end position="856"/>
    </location>
</feature>